<comment type="similarity">
    <text evidence="4">Belongs to the ABC transporter superfamily. Macrolide exporter (TC 3.A.1.122) family.</text>
</comment>
<evidence type="ECO:0000313" key="7">
    <source>
        <dbReference type="Proteomes" id="UP000648239"/>
    </source>
</evidence>
<dbReference type="SMART" id="SM00382">
    <property type="entry name" value="AAA"/>
    <property type="match status" value="1"/>
</dbReference>
<dbReference type="PROSITE" id="PS50893">
    <property type="entry name" value="ABC_TRANSPORTER_2"/>
    <property type="match status" value="1"/>
</dbReference>
<evidence type="ECO:0000313" key="6">
    <source>
        <dbReference type="EMBL" id="MBD3868804.1"/>
    </source>
</evidence>
<dbReference type="Pfam" id="PF00005">
    <property type="entry name" value="ABC_tran"/>
    <property type="match status" value="1"/>
</dbReference>
<feature type="domain" description="ABC transporter" evidence="5">
    <location>
        <begin position="17"/>
        <end position="234"/>
    </location>
</feature>
<keyword evidence="2" id="KW-0547">Nucleotide-binding</keyword>
<dbReference type="Proteomes" id="UP000648239">
    <property type="component" value="Unassembled WGS sequence"/>
</dbReference>
<dbReference type="FunFam" id="3.40.50.300:FF:000032">
    <property type="entry name" value="Export ABC transporter ATP-binding protein"/>
    <property type="match status" value="1"/>
</dbReference>
<dbReference type="GO" id="GO:0016887">
    <property type="term" value="F:ATP hydrolysis activity"/>
    <property type="evidence" value="ECO:0007669"/>
    <property type="project" value="InterPro"/>
</dbReference>
<name>A0A8J7CEY8_9BACT</name>
<dbReference type="CDD" id="cd03255">
    <property type="entry name" value="ABC_MJ0796_LolCDE_FtsE"/>
    <property type="match status" value="1"/>
</dbReference>
<evidence type="ECO:0000259" key="5">
    <source>
        <dbReference type="PROSITE" id="PS50893"/>
    </source>
</evidence>
<proteinExistence type="inferred from homology"/>
<keyword evidence="3 6" id="KW-0067">ATP-binding</keyword>
<dbReference type="PANTHER" id="PTHR24220">
    <property type="entry name" value="IMPORT ATP-BINDING PROTEIN"/>
    <property type="match status" value="1"/>
</dbReference>
<dbReference type="InterPro" id="IPR003439">
    <property type="entry name" value="ABC_transporter-like_ATP-bd"/>
</dbReference>
<dbReference type="InterPro" id="IPR003593">
    <property type="entry name" value="AAA+_ATPase"/>
</dbReference>
<evidence type="ECO:0000256" key="3">
    <source>
        <dbReference type="ARBA" id="ARBA00022840"/>
    </source>
</evidence>
<dbReference type="EMBL" id="JACXWD010000044">
    <property type="protein sequence ID" value="MBD3868804.1"/>
    <property type="molecule type" value="Genomic_DNA"/>
</dbReference>
<comment type="caution">
    <text evidence="6">The sequence shown here is derived from an EMBL/GenBank/DDBJ whole genome shotgun (WGS) entry which is preliminary data.</text>
</comment>
<protein>
    <submittedName>
        <fullName evidence="6">ABC transporter ATP-binding protein</fullName>
    </submittedName>
</protein>
<sequence>MFKQNGNGTAGANGAVIHMNDITKIYDTGKIKVEALRGIDLAVKQGEFVAIVGPSGSGKSTLMNLIGCLDTPTGGDYRLRGEQVSGLGRDQLADIRNRRIGFVFQNFNLLPQISAFENVEMPLLFGGVSRKRRRARVTELMEKVNLADRMHHKPTELSGGQMQRVAIARALAMDPDIILADEPTGNLDTSSGTDILSLFEDLWRQGTTMLIITHDPAMAKRAQRTVEIRDGLVN</sequence>
<evidence type="ECO:0000256" key="4">
    <source>
        <dbReference type="ARBA" id="ARBA00038388"/>
    </source>
</evidence>
<dbReference type="SUPFAM" id="SSF52540">
    <property type="entry name" value="P-loop containing nucleoside triphosphate hydrolases"/>
    <property type="match status" value="1"/>
</dbReference>
<dbReference type="InterPro" id="IPR015854">
    <property type="entry name" value="ABC_transpr_LolD-like"/>
</dbReference>
<dbReference type="InterPro" id="IPR027417">
    <property type="entry name" value="P-loop_NTPase"/>
</dbReference>
<dbReference type="PROSITE" id="PS00211">
    <property type="entry name" value="ABC_TRANSPORTER_1"/>
    <property type="match status" value="1"/>
</dbReference>
<dbReference type="GO" id="GO:0022857">
    <property type="term" value="F:transmembrane transporter activity"/>
    <property type="evidence" value="ECO:0007669"/>
    <property type="project" value="TreeGrafter"/>
</dbReference>
<dbReference type="GO" id="GO:0005524">
    <property type="term" value="F:ATP binding"/>
    <property type="evidence" value="ECO:0007669"/>
    <property type="project" value="UniProtKB-KW"/>
</dbReference>
<dbReference type="InterPro" id="IPR017911">
    <property type="entry name" value="MacB-like_ATP-bd"/>
</dbReference>
<dbReference type="GO" id="GO:0098796">
    <property type="term" value="C:membrane protein complex"/>
    <property type="evidence" value="ECO:0007669"/>
    <property type="project" value="UniProtKB-ARBA"/>
</dbReference>
<gene>
    <name evidence="6" type="ORF">IFK94_11820</name>
</gene>
<accession>A0A8J7CEY8</accession>
<dbReference type="InterPro" id="IPR017871">
    <property type="entry name" value="ABC_transporter-like_CS"/>
</dbReference>
<dbReference type="GO" id="GO:0005886">
    <property type="term" value="C:plasma membrane"/>
    <property type="evidence" value="ECO:0007669"/>
    <property type="project" value="TreeGrafter"/>
</dbReference>
<dbReference type="Gene3D" id="3.40.50.300">
    <property type="entry name" value="P-loop containing nucleotide triphosphate hydrolases"/>
    <property type="match status" value="1"/>
</dbReference>
<evidence type="ECO:0000256" key="1">
    <source>
        <dbReference type="ARBA" id="ARBA00022448"/>
    </source>
</evidence>
<dbReference type="AlphaFoldDB" id="A0A8J7CEY8"/>
<keyword evidence="1" id="KW-0813">Transport</keyword>
<evidence type="ECO:0000256" key="2">
    <source>
        <dbReference type="ARBA" id="ARBA00022741"/>
    </source>
</evidence>
<organism evidence="6 7">
    <name type="scientific">Candidatus Polarisedimenticola svalbardensis</name>
    <dbReference type="NCBI Taxonomy" id="2886004"/>
    <lineage>
        <taxon>Bacteria</taxon>
        <taxon>Pseudomonadati</taxon>
        <taxon>Acidobacteriota</taxon>
        <taxon>Candidatus Polarisedimenticolia</taxon>
        <taxon>Candidatus Polarisedimenticolales</taxon>
        <taxon>Candidatus Polarisedimenticolaceae</taxon>
        <taxon>Candidatus Polarisedimenticola</taxon>
    </lineage>
</organism>
<reference evidence="6 7" key="1">
    <citation type="submission" date="2020-08" db="EMBL/GenBank/DDBJ databases">
        <title>Acidobacteriota in marine sediments use diverse sulfur dissimilation pathways.</title>
        <authorList>
            <person name="Wasmund K."/>
        </authorList>
    </citation>
    <scope>NUCLEOTIDE SEQUENCE [LARGE SCALE GENOMIC DNA]</scope>
    <source>
        <strain evidence="6">MAG AM4</strain>
    </source>
</reference>
<dbReference type="PANTHER" id="PTHR24220:SF86">
    <property type="entry name" value="ABC TRANSPORTER ABCH.1"/>
    <property type="match status" value="1"/>
</dbReference>